<reference evidence="1" key="1">
    <citation type="journal article" date="2020" name="Nature">
        <title>Giant virus diversity and host interactions through global metagenomics.</title>
        <authorList>
            <person name="Schulz F."/>
            <person name="Roux S."/>
            <person name="Paez-Espino D."/>
            <person name="Jungbluth S."/>
            <person name="Walsh D.A."/>
            <person name="Denef V.J."/>
            <person name="McMahon K.D."/>
            <person name="Konstantinidis K.T."/>
            <person name="Eloe-Fadrosh E.A."/>
            <person name="Kyrpides N.C."/>
            <person name="Woyke T."/>
        </authorList>
    </citation>
    <scope>NUCLEOTIDE SEQUENCE</scope>
    <source>
        <strain evidence="1">GVMAG-M-3300025880-76</strain>
    </source>
</reference>
<name>A0A6C0JDW3_9ZZZZ</name>
<proteinExistence type="predicted"/>
<evidence type="ECO:0000313" key="1">
    <source>
        <dbReference type="EMBL" id="QHU02717.1"/>
    </source>
</evidence>
<sequence length="249" mass="27590">MEEVTLNIDENNNVITTGFVPETPPTPADGFVPETPPTPADGFVPETPPTPADGFVPETPPTPADGFVQETPLIPTKEIQKLVSRKNNQLKVSDIFTPVIASTTISMRVELLNKNTLQDDLLNVLRSQMEGKCTKDGFIKEKSIEVLKYSAGELKSNKIILSVSYHCLACMPVEDMIIDCTVKNITKAGIRAEISKYLKTPMVIFIARDHHYKNDAFSDVEEGKIIRVKVIGQRFELNDDYVSVIAELV</sequence>
<dbReference type="InterPro" id="IPR012340">
    <property type="entry name" value="NA-bd_OB-fold"/>
</dbReference>
<accession>A0A6C0JDW3</accession>
<dbReference type="AlphaFoldDB" id="A0A6C0JDW3"/>
<organism evidence="1">
    <name type="scientific">viral metagenome</name>
    <dbReference type="NCBI Taxonomy" id="1070528"/>
    <lineage>
        <taxon>unclassified sequences</taxon>
        <taxon>metagenomes</taxon>
        <taxon>organismal metagenomes</taxon>
    </lineage>
</organism>
<dbReference type="SUPFAM" id="SSF50249">
    <property type="entry name" value="Nucleic acid-binding proteins"/>
    <property type="match status" value="1"/>
</dbReference>
<protein>
    <submittedName>
        <fullName evidence="1">Uncharacterized protein</fullName>
    </submittedName>
</protein>
<dbReference type="EMBL" id="MN740361">
    <property type="protein sequence ID" value="QHU02717.1"/>
    <property type="molecule type" value="Genomic_DNA"/>
</dbReference>